<evidence type="ECO:0000313" key="1">
    <source>
        <dbReference type="EMBL" id="GAA2119537.1"/>
    </source>
</evidence>
<keyword evidence="2" id="KW-1185">Reference proteome</keyword>
<comment type="caution">
    <text evidence="1">The sequence shown here is derived from an EMBL/GenBank/DDBJ whole genome shotgun (WGS) entry which is preliminary data.</text>
</comment>
<sequence length="73" mass="8308">MLLRALHLDRDKLPFEVDVRRLTDAWRAGTTSRGKACGGSWWTRVHHVDADLSEDALDVGPSAWSLLRFHLLL</sequence>
<protein>
    <submittedName>
        <fullName evidence="1">Uncharacterized protein</fullName>
    </submittedName>
</protein>
<reference evidence="1 2" key="1">
    <citation type="journal article" date="2019" name="Int. J. Syst. Evol. Microbiol.">
        <title>The Global Catalogue of Microorganisms (GCM) 10K type strain sequencing project: providing services to taxonomists for standard genome sequencing and annotation.</title>
        <authorList>
            <consortium name="The Broad Institute Genomics Platform"/>
            <consortium name="The Broad Institute Genome Sequencing Center for Infectious Disease"/>
            <person name="Wu L."/>
            <person name="Ma J."/>
        </authorList>
    </citation>
    <scope>NUCLEOTIDE SEQUENCE [LARGE SCALE GENOMIC DNA]</scope>
    <source>
        <strain evidence="1 2">JCM 13850</strain>
    </source>
</reference>
<proteinExistence type="predicted"/>
<evidence type="ECO:0000313" key="2">
    <source>
        <dbReference type="Proteomes" id="UP001501020"/>
    </source>
</evidence>
<gene>
    <name evidence="1" type="ORF">GCM10009727_03460</name>
</gene>
<dbReference type="Proteomes" id="UP001501020">
    <property type="component" value="Unassembled WGS sequence"/>
</dbReference>
<organism evidence="1 2">
    <name type="scientific">Actinomadura napierensis</name>
    <dbReference type="NCBI Taxonomy" id="267854"/>
    <lineage>
        <taxon>Bacteria</taxon>
        <taxon>Bacillati</taxon>
        <taxon>Actinomycetota</taxon>
        <taxon>Actinomycetes</taxon>
        <taxon>Streptosporangiales</taxon>
        <taxon>Thermomonosporaceae</taxon>
        <taxon>Actinomadura</taxon>
    </lineage>
</organism>
<accession>A0ABN2Y096</accession>
<name>A0ABN2Y096_9ACTN</name>
<dbReference type="EMBL" id="BAAAMR010000002">
    <property type="protein sequence ID" value="GAA2119537.1"/>
    <property type="molecule type" value="Genomic_DNA"/>
</dbReference>